<organism evidence="2">
    <name type="scientific">Streptomyces haneummycinicus</name>
    <dbReference type="NCBI Taxonomy" id="3074435"/>
    <lineage>
        <taxon>Bacteria</taxon>
        <taxon>Bacillati</taxon>
        <taxon>Actinomycetota</taxon>
        <taxon>Actinomycetes</taxon>
        <taxon>Kitasatosporales</taxon>
        <taxon>Streptomycetaceae</taxon>
        <taxon>Streptomyces</taxon>
    </lineage>
</organism>
<dbReference type="EMBL" id="AP035768">
    <property type="protein sequence ID" value="BFO16399.1"/>
    <property type="molecule type" value="Genomic_DNA"/>
</dbReference>
<feature type="region of interest" description="Disordered" evidence="1">
    <location>
        <begin position="43"/>
        <end position="67"/>
    </location>
</feature>
<reference evidence="2" key="1">
    <citation type="submission" date="2024-06" db="EMBL/GenBank/DDBJ databases">
        <authorList>
            <consortium name="consrtm"/>
            <person name="Uemura M."/>
            <person name="Terahara T."/>
        </authorList>
    </citation>
    <scope>NUCLEOTIDE SEQUENCE</scope>
    <source>
        <strain evidence="2">KM77-8</strain>
    </source>
</reference>
<protein>
    <submittedName>
        <fullName evidence="2">Uncharacterized protein</fullName>
    </submittedName>
</protein>
<reference evidence="2" key="2">
    <citation type="submission" date="2024-07" db="EMBL/GenBank/DDBJ databases">
        <title>Streptomyces haneummycinica sp. nov., a new antibiotic-producing actinobacterium isolated from marine sediment.</title>
        <authorList>
            <person name="Uemura M."/>
            <person name="Hamada M."/>
            <person name="Hirano S."/>
            <person name="Kobayashi K."/>
            <person name="Ohshiro T."/>
            <person name="Kobayashi T."/>
            <person name="Terahara T."/>
        </authorList>
    </citation>
    <scope>NUCLEOTIDE SEQUENCE</scope>
    <source>
        <strain evidence="2">KM77-8</strain>
    </source>
</reference>
<feature type="region of interest" description="Disordered" evidence="1">
    <location>
        <begin position="1"/>
        <end position="23"/>
    </location>
</feature>
<name>A0AAT9HG66_9ACTN</name>
<feature type="compositionally biased region" description="Basic and acidic residues" evidence="1">
    <location>
        <begin position="9"/>
        <end position="19"/>
    </location>
</feature>
<evidence type="ECO:0000313" key="2">
    <source>
        <dbReference type="EMBL" id="BFO16399.1"/>
    </source>
</evidence>
<proteinExistence type="predicted"/>
<accession>A0AAT9HG66</accession>
<dbReference type="AlphaFoldDB" id="A0AAT9HG66"/>
<evidence type="ECO:0000256" key="1">
    <source>
        <dbReference type="SAM" id="MobiDB-lite"/>
    </source>
</evidence>
<gene>
    <name evidence="2" type="ORF">SHKM778_27870</name>
</gene>
<sequence length="67" mass="7355">MAVGGTRRMRLELTGHQDSDPEELDELTLLLRERLLELDVDAVETVRSGTSPTGPSPSKPSPWARSP</sequence>